<feature type="signal peptide" evidence="5">
    <location>
        <begin position="1"/>
        <end position="19"/>
    </location>
</feature>
<comment type="similarity">
    <text evidence="2 4">Belongs to the AB hydrolase superfamily. Lipase family.</text>
</comment>
<dbReference type="GO" id="GO:0005615">
    <property type="term" value="C:extracellular space"/>
    <property type="evidence" value="ECO:0007669"/>
    <property type="project" value="TreeGrafter"/>
</dbReference>
<dbReference type="InterPro" id="IPR033906">
    <property type="entry name" value="Lipase_N"/>
</dbReference>
<feature type="chain" id="PRO_5030966694" description="Lipase domain-containing protein" evidence="5">
    <location>
        <begin position="20"/>
        <end position="598"/>
    </location>
</feature>
<reference evidence="7" key="1">
    <citation type="submission" date="2020-11" db="EMBL/GenBank/DDBJ databases">
        <authorList>
            <person name="Tran Van P."/>
        </authorList>
    </citation>
    <scope>NUCLEOTIDE SEQUENCE</scope>
</reference>
<protein>
    <recommendedName>
        <fullName evidence="6">Lipase domain-containing protein</fullName>
    </recommendedName>
</protein>
<dbReference type="InterPro" id="IPR029058">
    <property type="entry name" value="AB_hydrolase_fold"/>
</dbReference>
<evidence type="ECO:0000313" key="7">
    <source>
        <dbReference type="EMBL" id="CAD7402469.1"/>
    </source>
</evidence>
<dbReference type="GO" id="GO:0016042">
    <property type="term" value="P:lipid catabolic process"/>
    <property type="evidence" value="ECO:0007669"/>
    <property type="project" value="TreeGrafter"/>
</dbReference>
<dbReference type="InterPro" id="IPR013818">
    <property type="entry name" value="Lipase"/>
</dbReference>
<accession>A0A7R9GZG7</accession>
<evidence type="ECO:0000256" key="3">
    <source>
        <dbReference type="ARBA" id="ARBA00022525"/>
    </source>
</evidence>
<dbReference type="InterPro" id="IPR000734">
    <property type="entry name" value="TAG_lipase"/>
</dbReference>
<sequence length="598" mass="64190">MKFLLSSVFILLSFKEGLCGPLNSTKGDELDRSLGNWMQIPDGDGLPVWVDLDDPGQETILIGARDVTFTLYSRRNPVDGIQLLLGDLGSLQWLDRNEEIKFVIHGWNSKGKSLSHVKRAFVETSSENVIVTDWSGPASGLYSTSRKAVKNVGAYVAQFIDFLVLFGGVSPSKIHLVGHSLGAHVAGVAGNRVNHGRVAKITGLDPAAPGYGSESLNDRLDVSDANYVQVIHTNAGLLGWTDPMGHIDFYPNGGRSQLGCGLDLAGTGLTSQVSQGLHPGEYLSRWVRVYILGNTYPGTGLTSQVGQGLHPGEYLSGYWPDLAGTCSHSRAHEFYAESVYTPVGFWGALCNSWADYNSNRCGQTRAIMGARTNRIVLPAGQNMLPVGQNMLPAGQNMLPAGQNMLPVGQNMLPAGQNMLPAGQNMLPVGQNMLPAGQNMLPAEQNMLPAGQNMLPAGQNMLPVELFSTLNMKLAQRLTEGDGIHVVATYFYAPGSENAGIRGSFGDLWNGNTLEAPGTMFDQKLAGIWAYLLSVLSPMGAVGFEEHIPVEYNPQLSHWTPLKPTLDVMDSAKILQQIVGELPLASSPQPGCIAVPPFG</sequence>
<evidence type="ECO:0000259" key="6">
    <source>
        <dbReference type="Pfam" id="PF00151"/>
    </source>
</evidence>
<keyword evidence="3" id="KW-0964">Secreted</keyword>
<comment type="subcellular location">
    <subcellularLocation>
        <location evidence="1">Secreted</location>
    </subcellularLocation>
</comment>
<dbReference type="SUPFAM" id="SSF53474">
    <property type="entry name" value="alpha/beta-Hydrolases"/>
    <property type="match status" value="1"/>
</dbReference>
<evidence type="ECO:0000256" key="4">
    <source>
        <dbReference type="RuleBase" id="RU004262"/>
    </source>
</evidence>
<proteinExistence type="inferred from homology"/>
<name>A0A7R9GZG7_TIMCR</name>
<evidence type="ECO:0000256" key="2">
    <source>
        <dbReference type="ARBA" id="ARBA00010701"/>
    </source>
</evidence>
<evidence type="ECO:0000256" key="5">
    <source>
        <dbReference type="SAM" id="SignalP"/>
    </source>
</evidence>
<dbReference type="AlphaFoldDB" id="A0A7R9GZG7"/>
<keyword evidence="5" id="KW-0732">Signal</keyword>
<dbReference type="CDD" id="cd00707">
    <property type="entry name" value="Pancreat_lipase_like"/>
    <property type="match status" value="1"/>
</dbReference>
<dbReference type="EMBL" id="OC318553">
    <property type="protein sequence ID" value="CAD7402469.1"/>
    <property type="molecule type" value="Genomic_DNA"/>
</dbReference>
<gene>
    <name evidence="7" type="ORF">TCEB3V08_LOCUS6497</name>
</gene>
<dbReference type="PANTHER" id="PTHR11610:SF190">
    <property type="entry name" value="VITELLOGENIN-3-LIKE PROTEIN"/>
    <property type="match status" value="1"/>
</dbReference>
<feature type="domain" description="Lipase" evidence="6">
    <location>
        <begin position="65"/>
        <end position="261"/>
    </location>
</feature>
<dbReference type="PANTHER" id="PTHR11610">
    <property type="entry name" value="LIPASE"/>
    <property type="match status" value="1"/>
</dbReference>
<organism evidence="7">
    <name type="scientific">Timema cristinae</name>
    <name type="common">Walking stick</name>
    <dbReference type="NCBI Taxonomy" id="61476"/>
    <lineage>
        <taxon>Eukaryota</taxon>
        <taxon>Metazoa</taxon>
        <taxon>Ecdysozoa</taxon>
        <taxon>Arthropoda</taxon>
        <taxon>Hexapoda</taxon>
        <taxon>Insecta</taxon>
        <taxon>Pterygota</taxon>
        <taxon>Neoptera</taxon>
        <taxon>Polyneoptera</taxon>
        <taxon>Phasmatodea</taxon>
        <taxon>Timematodea</taxon>
        <taxon>Timematoidea</taxon>
        <taxon>Timematidae</taxon>
        <taxon>Timema</taxon>
    </lineage>
</organism>
<evidence type="ECO:0000256" key="1">
    <source>
        <dbReference type="ARBA" id="ARBA00004613"/>
    </source>
</evidence>
<dbReference type="Gene3D" id="3.40.50.1820">
    <property type="entry name" value="alpha/beta hydrolase"/>
    <property type="match status" value="1"/>
</dbReference>
<dbReference type="GO" id="GO:0016298">
    <property type="term" value="F:lipase activity"/>
    <property type="evidence" value="ECO:0007669"/>
    <property type="project" value="InterPro"/>
</dbReference>
<dbReference type="Pfam" id="PF00151">
    <property type="entry name" value="Lipase"/>
    <property type="match status" value="1"/>
</dbReference>